<accession>X1BGT5</accession>
<reference evidence="1" key="1">
    <citation type="journal article" date="2014" name="Front. Microbiol.">
        <title>High frequency of phylogenetically diverse reductive dehalogenase-homologous genes in deep subseafloor sedimentary metagenomes.</title>
        <authorList>
            <person name="Kawai M."/>
            <person name="Futagami T."/>
            <person name="Toyoda A."/>
            <person name="Takaki Y."/>
            <person name="Nishi S."/>
            <person name="Hori S."/>
            <person name="Arai W."/>
            <person name="Tsubouchi T."/>
            <person name="Morono Y."/>
            <person name="Uchiyama I."/>
            <person name="Ito T."/>
            <person name="Fujiyama A."/>
            <person name="Inagaki F."/>
            <person name="Takami H."/>
        </authorList>
    </citation>
    <scope>NUCLEOTIDE SEQUENCE</scope>
    <source>
        <strain evidence="1">Expedition CK06-06</strain>
    </source>
</reference>
<proteinExistence type="predicted"/>
<name>X1BGT5_9ZZZZ</name>
<organism evidence="1">
    <name type="scientific">marine sediment metagenome</name>
    <dbReference type="NCBI Taxonomy" id="412755"/>
    <lineage>
        <taxon>unclassified sequences</taxon>
        <taxon>metagenomes</taxon>
        <taxon>ecological metagenomes</taxon>
    </lineage>
</organism>
<evidence type="ECO:0000313" key="1">
    <source>
        <dbReference type="EMBL" id="GAG83333.1"/>
    </source>
</evidence>
<gene>
    <name evidence="1" type="ORF">S01H4_33910</name>
</gene>
<protein>
    <submittedName>
        <fullName evidence="1">Uncharacterized protein</fullName>
    </submittedName>
</protein>
<comment type="caution">
    <text evidence="1">The sequence shown here is derived from an EMBL/GenBank/DDBJ whole genome shotgun (WGS) entry which is preliminary data.</text>
</comment>
<sequence>MQDSLVSKEVGSWFQANRESYEWPERSGRIQSERTIDDVELRVQKAIREHDCDSLHSLLVEIHRWKTRNHHGLTTKYCKTLSSLGRTYIEELLELGQGFKDTEQLQHVIEHLRQEYCNLPICTAIASFLYARQQAPIIDKFLSQFFAKRFKVHDVDGQTGKVLKYISHKQHQYR</sequence>
<dbReference type="EMBL" id="BART01017895">
    <property type="protein sequence ID" value="GAG83333.1"/>
    <property type="molecule type" value="Genomic_DNA"/>
</dbReference>
<dbReference type="AlphaFoldDB" id="X1BGT5"/>